<dbReference type="SUPFAM" id="SSF53613">
    <property type="entry name" value="Ribokinase-like"/>
    <property type="match status" value="1"/>
</dbReference>
<reference evidence="7 9" key="2">
    <citation type="submission" date="2020-07" db="EMBL/GenBank/DDBJ databases">
        <title>Sequencing the genomes of 1000 actinobacteria strains.</title>
        <authorList>
            <person name="Klenk H.-P."/>
        </authorList>
    </citation>
    <scope>NUCLEOTIDE SEQUENCE [LARGE SCALE GENOMIC DNA]</scope>
    <source>
        <strain evidence="7 9">DSM 10309</strain>
    </source>
</reference>
<sequence>MQPNRPRRPAPTGAPLPSDRPGSSADPVGGSGAGDPPRVVVFGDVLDDIIVIASTPQARGTDTEAVIRHRAGGAAANTAAWLGSLGTAVDFVGRVGVADRHRHAQLLANAGVVPRLGYDAHDPTGTVVITVDGSSPSMFTDRGASAGLDPDDVPDSLLSGAALLHVTGYSVVHARTPVPLRRLLTRARAAGVAVSVDPGSSGFIDRFGPEAFLDAVDGAELFFPSLDEARVLTGLDAGHDESALAQALTDRFRVVCLVRADGGAVVARPGRPVVEVAGVTTRTADPVGVGDAFAAGFIDAWLTSRRAGVAARRGARAAARASAVVGGRPPA</sequence>
<dbReference type="Proteomes" id="UP000522688">
    <property type="component" value="Unassembled WGS sequence"/>
</dbReference>
<evidence type="ECO:0000256" key="2">
    <source>
        <dbReference type="ARBA" id="ARBA00022679"/>
    </source>
</evidence>
<evidence type="ECO:0000313" key="8">
    <source>
        <dbReference type="Proteomes" id="UP000321154"/>
    </source>
</evidence>
<dbReference type="Proteomes" id="UP000321154">
    <property type="component" value="Unassembled WGS sequence"/>
</dbReference>
<protein>
    <submittedName>
        <fullName evidence="6">Sugar kinase</fullName>
    </submittedName>
    <submittedName>
        <fullName evidence="7">Sugar/nucleoside kinase (Ribokinase family)</fullName>
    </submittedName>
</protein>
<dbReference type="PANTHER" id="PTHR43320">
    <property type="entry name" value="SUGAR KINASE"/>
    <property type="match status" value="1"/>
</dbReference>
<dbReference type="PANTHER" id="PTHR43320:SF3">
    <property type="entry name" value="CARBOHYDRATE KINASE PFKB DOMAIN-CONTAINING PROTEIN"/>
    <property type="match status" value="1"/>
</dbReference>
<evidence type="ECO:0000256" key="1">
    <source>
        <dbReference type="ARBA" id="ARBA00010688"/>
    </source>
</evidence>
<name>A0A7W3PHQ1_9MICO</name>
<dbReference type="Gene3D" id="3.40.1190.20">
    <property type="match status" value="1"/>
</dbReference>
<keyword evidence="3 7" id="KW-0418">Kinase</keyword>
<dbReference type="InterPro" id="IPR052700">
    <property type="entry name" value="Carb_kinase_PfkB-like"/>
</dbReference>
<dbReference type="InterPro" id="IPR029056">
    <property type="entry name" value="Ribokinase-like"/>
</dbReference>
<comment type="caution">
    <text evidence="7">The sequence shown here is derived from an EMBL/GenBank/DDBJ whole genome shotgun (WGS) entry which is preliminary data.</text>
</comment>
<reference evidence="6 8" key="1">
    <citation type="submission" date="2019-07" db="EMBL/GenBank/DDBJ databases">
        <title>Whole genome shotgun sequence of Frigoribacterium faeni NBRC 103066.</title>
        <authorList>
            <person name="Hosoyama A."/>
            <person name="Uohara A."/>
            <person name="Ohji S."/>
            <person name="Ichikawa N."/>
        </authorList>
    </citation>
    <scope>NUCLEOTIDE SEQUENCE [LARGE SCALE GENOMIC DNA]</scope>
    <source>
        <strain evidence="6 8">NBRC 103066</strain>
    </source>
</reference>
<gene>
    <name evidence="7" type="ORF">FB463_000320</name>
    <name evidence="6" type="ORF">FFA01_21410</name>
</gene>
<proteinExistence type="inferred from homology"/>
<dbReference type="InterPro" id="IPR002173">
    <property type="entry name" value="Carboh/pur_kinase_PfkB_CS"/>
</dbReference>
<feature type="region of interest" description="Disordered" evidence="4">
    <location>
        <begin position="1"/>
        <end position="36"/>
    </location>
</feature>
<accession>A0A7W3PHQ1</accession>
<evidence type="ECO:0000259" key="5">
    <source>
        <dbReference type="Pfam" id="PF00294"/>
    </source>
</evidence>
<evidence type="ECO:0000256" key="3">
    <source>
        <dbReference type="ARBA" id="ARBA00022777"/>
    </source>
</evidence>
<dbReference type="GO" id="GO:0016301">
    <property type="term" value="F:kinase activity"/>
    <property type="evidence" value="ECO:0007669"/>
    <property type="project" value="UniProtKB-KW"/>
</dbReference>
<keyword evidence="8" id="KW-1185">Reference proteome</keyword>
<comment type="similarity">
    <text evidence="1">Belongs to the carbohydrate kinase PfkB family.</text>
</comment>
<dbReference type="EMBL" id="JACGWW010000001">
    <property type="protein sequence ID" value="MBA8812096.1"/>
    <property type="molecule type" value="Genomic_DNA"/>
</dbReference>
<evidence type="ECO:0000256" key="4">
    <source>
        <dbReference type="SAM" id="MobiDB-lite"/>
    </source>
</evidence>
<evidence type="ECO:0000313" key="9">
    <source>
        <dbReference type="Proteomes" id="UP000522688"/>
    </source>
</evidence>
<organism evidence="7 9">
    <name type="scientific">Frigoribacterium faeni</name>
    <dbReference type="NCBI Taxonomy" id="145483"/>
    <lineage>
        <taxon>Bacteria</taxon>
        <taxon>Bacillati</taxon>
        <taxon>Actinomycetota</taxon>
        <taxon>Actinomycetes</taxon>
        <taxon>Micrococcales</taxon>
        <taxon>Microbacteriaceae</taxon>
        <taxon>Frigoribacterium</taxon>
    </lineage>
</organism>
<dbReference type="AlphaFoldDB" id="A0A7W3PHQ1"/>
<dbReference type="PROSITE" id="PS00583">
    <property type="entry name" value="PFKB_KINASES_1"/>
    <property type="match status" value="1"/>
</dbReference>
<feature type="domain" description="Carbohydrate kinase PfkB" evidence="5">
    <location>
        <begin position="38"/>
        <end position="321"/>
    </location>
</feature>
<dbReference type="Pfam" id="PF00294">
    <property type="entry name" value="PfkB"/>
    <property type="match status" value="1"/>
</dbReference>
<dbReference type="RefSeq" id="WP_146855945.1">
    <property type="nucleotide sequence ID" value="NZ_BAAAHR010000002.1"/>
</dbReference>
<dbReference type="OrthoDB" id="9808601at2"/>
<evidence type="ECO:0000313" key="6">
    <source>
        <dbReference type="EMBL" id="GEK83832.1"/>
    </source>
</evidence>
<dbReference type="EMBL" id="BJUV01000021">
    <property type="protein sequence ID" value="GEK83832.1"/>
    <property type="molecule type" value="Genomic_DNA"/>
</dbReference>
<evidence type="ECO:0000313" key="7">
    <source>
        <dbReference type="EMBL" id="MBA8812096.1"/>
    </source>
</evidence>
<keyword evidence="2" id="KW-0808">Transferase</keyword>
<dbReference type="InterPro" id="IPR011611">
    <property type="entry name" value="PfkB_dom"/>
</dbReference>